<accession>A0ABT6PU92</accession>
<protein>
    <submittedName>
        <fullName evidence="3">SseB family protein</fullName>
    </submittedName>
</protein>
<reference evidence="3 4" key="1">
    <citation type="submission" date="2023-04" db="EMBL/GenBank/DDBJ databases">
        <title>Draft genome sequence of Saccharopolyspora sp. TS4A08 isolated from sweet potato rhizospheric soil.</title>
        <authorList>
            <person name="Suksaard P."/>
            <person name="Duangmal K."/>
        </authorList>
    </citation>
    <scope>NUCLEOTIDE SEQUENCE [LARGE SCALE GENOMIC DNA]</scope>
    <source>
        <strain evidence="3 4">TS4A08</strain>
    </source>
</reference>
<proteinExistence type="predicted"/>
<sequence>MTYFGRDPFNSDIDATPAVFGLESDAQEEDVPPTTVYLPSSEPVSPSGEVSLQLYRSEDDELVLPAFTSLEALVRTFGESQRWASTTSDRIEQVRVASGAVHVVWDPAPAEA</sequence>
<dbReference type="InterPro" id="IPR009839">
    <property type="entry name" value="SseB_N"/>
</dbReference>
<evidence type="ECO:0000313" key="4">
    <source>
        <dbReference type="Proteomes" id="UP001237595"/>
    </source>
</evidence>
<feature type="domain" description="SseB protein N-terminal" evidence="2">
    <location>
        <begin position="34"/>
        <end position="108"/>
    </location>
</feature>
<dbReference type="Proteomes" id="UP001237595">
    <property type="component" value="Unassembled WGS sequence"/>
</dbReference>
<evidence type="ECO:0000256" key="1">
    <source>
        <dbReference type="SAM" id="MobiDB-lite"/>
    </source>
</evidence>
<name>A0ABT6PU92_9PSEU</name>
<dbReference type="InterPro" id="IPR049975">
    <property type="entry name" value="SAV_915-like_dom"/>
</dbReference>
<evidence type="ECO:0000313" key="3">
    <source>
        <dbReference type="EMBL" id="MDI2031578.1"/>
    </source>
</evidence>
<dbReference type="NCBIfam" id="NF042914">
    <property type="entry name" value="SAV915_dom"/>
    <property type="match status" value="1"/>
</dbReference>
<evidence type="ECO:0000259" key="2">
    <source>
        <dbReference type="Pfam" id="PF07179"/>
    </source>
</evidence>
<dbReference type="Pfam" id="PF07179">
    <property type="entry name" value="SseB"/>
    <property type="match status" value="1"/>
</dbReference>
<dbReference type="EMBL" id="JASAOF010000019">
    <property type="protein sequence ID" value="MDI2031578.1"/>
    <property type="molecule type" value="Genomic_DNA"/>
</dbReference>
<gene>
    <name evidence="3" type="ORF">QFW96_23320</name>
</gene>
<comment type="caution">
    <text evidence="3">The sequence shown here is derived from an EMBL/GenBank/DDBJ whole genome shotgun (WGS) entry which is preliminary data.</text>
</comment>
<keyword evidence="4" id="KW-1185">Reference proteome</keyword>
<feature type="region of interest" description="Disordered" evidence="1">
    <location>
        <begin position="24"/>
        <end position="46"/>
    </location>
</feature>
<organism evidence="3 4">
    <name type="scientific">Saccharopolyspora ipomoeae</name>
    <dbReference type="NCBI Taxonomy" id="3042027"/>
    <lineage>
        <taxon>Bacteria</taxon>
        <taxon>Bacillati</taxon>
        <taxon>Actinomycetota</taxon>
        <taxon>Actinomycetes</taxon>
        <taxon>Pseudonocardiales</taxon>
        <taxon>Pseudonocardiaceae</taxon>
        <taxon>Saccharopolyspora</taxon>
    </lineage>
</organism>
<dbReference type="RefSeq" id="WP_281457851.1">
    <property type="nucleotide sequence ID" value="NZ_JASAOF010000019.1"/>
</dbReference>